<comment type="caution">
    <text evidence="1">The sequence shown here is derived from an EMBL/GenBank/DDBJ whole genome shotgun (WGS) entry which is preliminary data.</text>
</comment>
<organism evidence="1">
    <name type="scientific">marine sediment metagenome</name>
    <dbReference type="NCBI Taxonomy" id="412755"/>
    <lineage>
        <taxon>unclassified sequences</taxon>
        <taxon>metagenomes</taxon>
        <taxon>ecological metagenomes</taxon>
    </lineage>
</organism>
<dbReference type="AlphaFoldDB" id="X0S5T0"/>
<proteinExistence type="predicted"/>
<reference evidence="1" key="1">
    <citation type="journal article" date="2014" name="Front. Microbiol.">
        <title>High frequency of phylogenetically diverse reductive dehalogenase-homologous genes in deep subseafloor sedimentary metagenomes.</title>
        <authorList>
            <person name="Kawai M."/>
            <person name="Futagami T."/>
            <person name="Toyoda A."/>
            <person name="Takaki Y."/>
            <person name="Nishi S."/>
            <person name="Hori S."/>
            <person name="Arai W."/>
            <person name="Tsubouchi T."/>
            <person name="Morono Y."/>
            <person name="Uchiyama I."/>
            <person name="Ito T."/>
            <person name="Fujiyama A."/>
            <person name="Inagaki F."/>
            <person name="Takami H."/>
        </authorList>
    </citation>
    <scope>NUCLEOTIDE SEQUENCE</scope>
    <source>
        <strain evidence="1">Expedition CK06-06</strain>
    </source>
</reference>
<evidence type="ECO:0000313" key="1">
    <source>
        <dbReference type="EMBL" id="GAF70566.1"/>
    </source>
</evidence>
<accession>X0S5T0</accession>
<sequence length="48" mass="5422">SPGLAGEQFLTEFMCSLQKGVFKEVYLISLKDSPEDKLNTFELRLGIE</sequence>
<feature type="non-terminal residue" evidence="1">
    <location>
        <position position="1"/>
    </location>
</feature>
<name>X0S5T0_9ZZZZ</name>
<dbReference type="EMBL" id="BARS01009153">
    <property type="protein sequence ID" value="GAF70566.1"/>
    <property type="molecule type" value="Genomic_DNA"/>
</dbReference>
<gene>
    <name evidence="1" type="ORF">S01H1_17268</name>
</gene>
<protein>
    <submittedName>
        <fullName evidence="1">Uncharacterized protein</fullName>
    </submittedName>
</protein>